<dbReference type="EMBL" id="CP003364">
    <property type="protein sequence ID" value="AGA27601.1"/>
    <property type="molecule type" value="Genomic_DNA"/>
</dbReference>
<keyword evidence="2" id="KW-1185">Reference proteome</keyword>
<reference evidence="1 2" key="1">
    <citation type="submission" date="2012-02" db="EMBL/GenBank/DDBJ databases">
        <title>Complete sequence of chromosome of Singulisphaera acidiphila DSM 18658.</title>
        <authorList>
            <consortium name="US DOE Joint Genome Institute (JGI-PGF)"/>
            <person name="Lucas S."/>
            <person name="Copeland A."/>
            <person name="Lapidus A."/>
            <person name="Glavina del Rio T."/>
            <person name="Dalin E."/>
            <person name="Tice H."/>
            <person name="Bruce D."/>
            <person name="Goodwin L."/>
            <person name="Pitluck S."/>
            <person name="Peters L."/>
            <person name="Ovchinnikova G."/>
            <person name="Chertkov O."/>
            <person name="Kyrpides N."/>
            <person name="Mavromatis K."/>
            <person name="Ivanova N."/>
            <person name="Brettin T."/>
            <person name="Detter J.C."/>
            <person name="Han C."/>
            <person name="Larimer F."/>
            <person name="Land M."/>
            <person name="Hauser L."/>
            <person name="Markowitz V."/>
            <person name="Cheng J.-F."/>
            <person name="Hugenholtz P."/>
            <person name="Woyke T."/>
            <person name="Wu D."/>
            <person name="Tindall B."/>
            <person name="Pomrenke H."/>
            <person name="Brambilla E."/>
            <person name="Klenk H.-P."/>
            <person name="Eisen J.A."/>
        </authorList>
    </citation>
    <scope>NUCLEOTIDE SEQUENCE [LARGE SCALE GENOMIC DNA]</scope>
    <source>
        <strain evidence="2">ATCC BAA-1392 / DSM 18658 / VKM B-2454 / MOB10</strain>
    </source>
</reference>
<dbReference type="Proteomes" id="UP000010798">
    <property type="component" value="Chromosome"/>
</dbReference>
<evidence type="ECO:0000313" key="1">
    <source>
        <dbReference type="EMBL" id="AGA27601.1"/>
    </source>
</evidence>
<sequence length="109" mass="11624">MSPLSHRSPAIEALQRMMSRLADSSLTIDEASLLRTSIHQLMDAISAAGQESIVWPAEERSNRGGPVSSEGESTGSFCAEWSDLLPPRVSIQDRETSGASIPSAVARSV</sequence>
<protein>
    <submittedName>
        <fullName evidence="1">Uncharacterized protein</fullName>
    </submittedName>
</protein>
<organism evidence="1 2">
    <name type="scientific">Singulisphaera acidiphila (strain ATCC BAA-1392 / DSM 18658 / VKM B-2454 / MOB10)</name>
    <dbReference type="NCBI Taxonomy" id="886293"/>
    <lineage>
        <taxon>Bacteria</taxon>
        <taxon>Pseudomonadati</taxon>
        <taxon>Planctomycetota</taxon>
        <taxon>Planctomycetia</taxon>
        <taxon>Isosphaerales</taxon>
        <taxon>Isosphaeraceae</taxon>
        <taxon>Singulisphaera</taxon>
    </lineage>
</organism>
<name>L0DG10_SINAD</name>
<evidence type="ECO:0000313" key="2">
    <source>
        <dbReference type="Proteomes" id="UP000010798"/>
    </source>
</evidence>
<gene>
    <name evidence="1" type="ordered locus">Sinac_3334</name>
</gene>
<proteinExistence type="predicted"/>
<accession>L0DG10</accession>
<dbReference type="KEGG" id="saci:Sinac_3334"/>
<dbReference type="AlphaFoldDB" id="L0DG10"/>
<dbReference type="HOGENOM" id="CLU_2182189_0_0_0"/>